<dbReference type="PANTHER" id="PTHR11011">
    <property type="entry name" value="MALE STERILITY PROTEIN 2-RELATED"/>
    <property type="match status" value="1"/>
</dbReference>
<evidence type="ECO:0000313" key="2">
    <source>
        <dbReference type="Proteomes" id="UP000694918"/>
    </source>
</evidence>
<reference evidence="3" key="1">
    <citation type="submission" date="2025-08" db="UniProtKB">
        <authorList>
            <consortium name="RefSeq"/>
        </authorList>
    </citation>
    <scope>IDENTIFICATION</scope>
</reference>
<dbReference type="InterPro" id="IPR033640">
    <property type="entry name" value="FAR_C"/>
</dbReference>
<dbReference type="GO" id="GO:0035336">
    <property type="term" value="P:long-chain fatty-acyl-CoA metabolic process"/>
    <property type="evidence" value="ECO:0007669"/>
    <property type="project" value="TreeGrafter"/>
</dbReference>
<proteinExistence type="predicted"/>
<gene>
    <name evidence="3" type="primary">LOC105133815</name>
</gene>
<dbReference type="GeneID" id="105133815"/>
<dbReference type="CDD" id="cd09071">
    <property type="entry name" value="FAR_C"/>
    <property type="match status" value="1"/>
</dbReference>
<name>A0AAJ6UVG4_POPEU</name>
<dbReference type="RefSeq" id="XP_011036244.1">
    <property type="nucleotide sequence ID" value="XM_011037942.1"/>
</dbReference>
<protein>
    <submittedName>
        <fullName evidence="3">Alcohol-forming fatty acyl-CoA reductase-like</fullName>
    </submittedName>
</protein>
<keyword evidence="2" id="KW-1185">Reference proteome</keyword>
<evidence type="ECO:0000259" key="1">
    <source>
        <dbReference type="Pfam" id="PF03015"/>
    </source>
</evidence>
<dbReference type="AlphaFoldDB" id="A0AAJ6UVG4"/>
<accession>A0AAJ6UVG4</accession>
<dbReference type="GO" id="GO:0080019">
    <property type="term" value="F:alcohol-forming very long-chain fatty acyl-CoA reductase activity"/>
    <property type="evidence" value="ECO:0007669"/>
    <property type="project" value="InterPro"/>
</dbReference>
<sequence length="182" mass="21236">MVINALIMAMVECANRSTSSEIIYHVGSSLRNPFKFSNFQELSMRYFVQNPLIDKDGKPIKVGEFTAFSSMASFRIYMSIRYSLPLKLFHLAINTVLFQKRYKDKYNTLDRKLKRVMRLAELYEPYGFFKGIFHDANSEKLQIVARETCSDADAFNFDPTCVNWEAYMMDVHFPGLVKYVLK</sequence>
<dbReference type="KEGG" id="peu:105133815"/>
<dbReference type="Pfam" id="PF03015">
    <property type="entry name" value="Sterile"/>
    <property type="match status" value="1"/>
</dbReference>
<evidence type="ECO:0000313" key="3">
    <source>
        <dbReference type="RefSeq" id="XP_011036244.1"/>
    </source>
</evidence>
<dbReference type="PANTHER" id="PTHR11011:SF84">
    <property type="entry name" value="ACYL-COA REDUCTASE-LIKE PROTEIN, PUTATIVE-RELATED"/>
    <property type="match status" value="1"/>
</dbReference>
<feature type="domain" description="Fatty acyl-CoA reductase C-terminal" evidence="1">
    <location>
        <begin position="88"/>
        <end position="182"/>
    </location>
</feature>
<organism evidence="2 3">
    <name type="scientific">Populus euphratica</name>
    <name type="common">Euphrates poplar</name>
    <dbReference type="NCBI Taxonomy" id="75702"/>
    <lineage>
        <taxon>Eukaryota</taxon>
        <taxon>Viridiplantae</taxon>
        <taxon>Streptophyta</taxon>
        <taxon>Embryophyta</taxon>
        <taxon>Tracheophyta</taxon>
        <taxon>Spermatophyta</taxon>
        <taxon>Magnoliopsida</taxon>
        <taxon>eudicotyledons</taxon>
        <taxon>Gunneridae</taxon>
        <taxon>Pentapetalae</taxon>
        <taxon>rosids</taxon>
        <taxon>fabids</taxon>
        <taxon>Malpighiales</taxon>
        <taxon>Salicaceae</taxon>
        <taxon>Saliceae</taxon>
        <taxon>Populus</taxon>
    </lineage>
</organism>
<dbReference type="Proteomes" id="UP000694918">
    <property type="component" value="Unplaced"/>
</dbReference>
<dbReference type="GO" id="GO:0010345">
    <property type="term" value="P:suberin biosynthetic process"/>
    <property type="evidence" value="ECO:0007669"/>
    <property type="project" value="TreeGrafter"/>
</dbReference>
<dbReference type="InterPro" id="IPR026055">
    <property type="entry name" value="FAR"/>
</dbReference>